<dbReference type="Proteomes" id="UP001275084">
    <property type="component" value="Unassembled WGS sequence"/>
</dbReference>
<proteinExistence type="predicted"/>
<reference evidence="1" key="1">
    <citation type="journal article" date="2023" name="Mol. Phylogenet. Evol.">
        <title>Genome-scale phylogeny and comparative genomics of the fungal order Sordariales.</title>
        <authorList>
            <person name="Hensen N."/>
            <person name="Bonometti L."/>
            <person name="Westerberg I."/>
            <person name="Brannstrom I.O."/>
            <person name="Guillou S."/>
            <person name="Cros-Aarteil S."/>
            <person name="Calhoun S."/>
            <person name="Haridas S."/>
            <person name="Kuo A."/>
            <person name="Mondo S."/>
            <person name="Pangilinan J."/>
            <person name="Riley R."/>
            <person name="LaButti K."/>
            <person name="Andreopoulos B."/>
            <person name="Lipzen A."/>
            <person name="Chen C."/>
            <person name="Yan M."/>
            <person name="Daum C."/>
            <person name="Ng V."/>
            <person name="Clum A."/>
            <person name="Steindorff A."/>
            <person name="Ohm R.A."/>
            <person name="Martin F."/>
            <person name="Silar P."/>
            <person name="Natvig D.O."/>
            <person name="Lalanne C."/>
            <person name="Gautier V."/>
            <person name="Ament-Velasquez S.L."/>
            <person name="Kruys A."/>
            <person name="Hutchinson M.I."/>
            <person name="Powell A.J."/>
            <person name="Barry K."/>
            <person name="Miller A.N."/>
            <person name="Grigoriev I.V."/>
            <person name="Debuchy R."/>
            <person name="Gladieux P."/>
            <person name="Hiltunen Thoren M."/>
            <person name="Johannesson H."/>
        </authorList>
    </citation>
    <scope>NUCLEOTIDE SEQUENCE</scope>
    <source>
        <strain evidence="1">CBS 955.72</strain>
    </source>
</reference>
<organism evidence="1 2">
    <name type="scientific">Lasiosphaeria hispida</name>
    <dbReference type="NCBI Taxonomy" id="260671"/>
    <lineage>
        <taxon>Eukaryota</taxon>
        <taxon>Fungi</taxon>
        <taxon>Dikarya</taxon>
        <taxon>Ascomycota</taxon>
        <taxon>Pezizomycotina</taxon>
        <taxon>Sordariomycetes</taxon>
        <taxon>Sordariomycetidae</taxon>
        <taxon>Sordariales</taxon>
        <taxon>Lasiosphaeriaceae</taxon>
        <taxon>Lasiosphaeria</taxon>
    </lineage>
</organism>
<protein>
    <submittedName>
        <fullName evidence="1">Uncharacterized protein</fullName>
    </submittedName>
</protein>
<accession>A0AAJ0MF69</accession>
<sequence length="72" mass="8028">MPSLGPFEFLVAGIMWWIRASECGVVLLFPFPVLDTIFKTGAKQTALCRLRKSCITYAMHASALSSNRYSAR</sequence>
<evidence type="ECO:0000313" key="2">
    <source>
        <dbReference type="Proteomes" id="UP001275084"/>
    </source>
</evidence>
<dbReference type="EMBL" id="JAUIQD010000003">
    <property type="protein sequence ID" value="KAK3356382.1"/>
    <property type="molecule type" value="Genomic_DNA"/>
</dbReference>
<name>A0AAJ0MF69_9PEZI</name>
<gene>
    <name evidence="1" type="ORF">B0T25DRAFT_536631</name>
</gene>
<comment type="caution">
    <text evidence="1">The sequence shown here is derived from an EMBL/GenBank/DDBJ whole genome shotgun (WGS) entry which is preliminary data.</text>
</comment>
<dbReference type="AlphaFoldDB" id="A0AAJ0MF69"/>
<reference evidence="1" key="2">
    <citation type="submission" date="2023-06" db="EMBL/GenBank/DDBJ databases">
        <authorList>
            <consortium name="Lawrence Berkeley National Laboratory"/>
            <person name="Haridas S."/>
            <person name="Hensen N."/>
            <person name="Bonometti L."/>
            <person name="Westerberg I."/>
            <person name="Brannstrom I.O."/>
            <person name="Guillou S."/>
            <person name="Cros-Aarteil S."/>
            <person name="Calhoun S."/>
            <person name="Kuo A."/>
            <person name="Mondo S."/>
            <person name="Pangilinan J."/>
            <person name="Riley R."/>
            <person name="Labutti K."/>
            <person name="Andreopoulos B."/>
            <person name="Lipzen A."/>
            <person name="Chen C."/>
            <person name="Yanf M."/>
            <person name="Daum C."/>
            <person name="Ng V."/>
            <person name="Clum A."/>
            <person name="Steindorff A."/>
            <person name="Ohm R."/>
            <person name="Martin F."/>
            <person name="Silar P."/>
            <person name="Natvig D."/>
            <person name="Lalanne C."/>
            <person name="Gautier V."/>
            <person name="Ament-Velasquez S.L."/>
            <person name="Kruys A."/>
            <person name="Hutchinson M.I."/>
            <person name="Powell A.J."/>
            <person name="Barry K."/>
            <person name="Miller A.N."/>
            <person name="Grigoriev I.V."/>
            <person name="Debuchy R."/>
            <person name="Gladieux P."/>
            <person name="Thoren M.H."/>
            <person name="Johannesson H."/>
        </authorList>
    </citation>
    <scope>NUCLEOTIDE SEQUENCE</scope>
    <source>
        <strain evidence="1">CBS 955.72</strain>
    </source>
</reference>
<evidence type="ECO:0000313" key="1">
    <source>
        <dbReference type="EMBL" id="KAK3356382.1"/>
    </source>
</evidence>
<keyword evidence="2" id="KW-1185">Reference proteome</keyword>